<keyword evidence="1" id="KW-1032">Host cell membrane</keyword>
<dbReference type="CDD" id="cd00254">
    <property type="entry name" value="LT-like"/>
    <property type="match status" value="1"/>
</dbReference>
<comment type="subcellular location">
    <subcellularLocation>
        <location evidence="1">Virion</location>
    </subcellularLocation>
    <subcellularLocation>
        <location evidence="1">Host cell inner membrane</location>
        <topology evidence="1">Single-pass membrane protein</topology>
    </subcellularLocation>
    <text evidence="1">The gp15-gp16 complex spans the periplasm and the cytoplasmic membrane.</text>
</comment>
<dbReference type="InterPro" id="IPR008258">
    <property type="entry name" value="Transglycosylase_SLT_dom_1"/>
</dbReference>
<dbReference type="Pfam" id="PF01464">
    <property type="entry name" value="SLT"/>
    <property type="match status" value="1"/>
</dbReference>
<reference evidence="3 4" key="1">
    <citation type="journal article" date="2019" name="Cell Host Microbe">
        <title>Expansion of Bacteriophages Is Linked to Aggravated Intestinal Inflammation and Colitis.</title>
        <authorList>
            <person name="Gogokhia L."/>
            <person name="Buhrke K."/>
            <person name="Bell R."/>
            <person name="Hoffman B."/>
            <person name="Brown D.G."/>
            <person name="Hanke-Gogokhia C."/>
            <person name="Ajami N.J."/>
            <person name="Wong M.C."/>
            <person name="Ghazaryan A."/>
            <person name="Valentine J.F."/>
            <person name="Porter N."/>
            <person name="Martens E."/>
            <person name="O'Connell R."/>
            <person name="Jacob V."/>
            <person name="Scherl E."/>
            <person name="Crawford C."/>
            <person name="Stephens W.Z."/>
            <person name="Casjens S.R."/>
            <person name="Longman R.S."/>
            <person name="Round J.L."/>
        </authorList>
    </citation>
    <scope>NUCLEOTIDE SEQUENCE [LARGE SCALE GENOMIC DNA]</scope>
</reference>
<dbReference type="GO" id="GO:0098932">
    <property type="term" value="P:symbiont entry into host cell via disruption of host cell wall peptidoglycan"/>
    <property type="evidence" value="ECO:0007669"/>
    <property type="project" value="UniProtKB-UniRule"/>
</dbReference>
<dbReference type="GO" id="GO:0016020">
    <property type="term" value="C:membrane"/>
    <property type="evidence" value="ECO:0007669"/>
    <property type="project" value="InterPro"/>
</dbReference>
<evidence type="ECO:0000313" key="4">
    <source>
        <dbReference type="Proteomes" id="UP000293496"/>
    </source>
</evidence>
<keyword evidence="1" id="KW-0378">Hydrolase</keyword>
<comment type="subunit">
    <text evidence="1">Homotetramer. Interacts with gp15; after ejection the gp15-gp16 complex composed of a gp15 octamer and a gp16 tetramer probably binds both the viral DNA and the host inner membrane.</text>
</comment>
<keyword evidence="4" id="KW-1185">Reference proteome</keyword>
<keyword evidence="1" id="KW-0946">Virion</keyword>
<dbReference type="GO" id="GO:0016787">
    <property type="term" value="F:hydrolase activity"/>
    <property type="evidence" value="ECO:0007669"/>
    <property type="project" value="UniProtKB-KW"/>
</dbReference>
<keyword evidence="1" id="KW-0472">Membrane</keyword>
<name>A0A481S2Z0_9CAUD</name>
<keyword evidence="1" id="KW-1030">Host cell inner membrane</keyword>
<dbReference type="GO" id="GO:0042742">
    <property type="term" value="P:defense response to bacterium"/>
    <property type="evidence" value="ECO:0007669"/>
    <property type="project" value="UniProtKB-KW"/>
</dbReference>
<dbReference type="InterPro" id="IPR038994">
    <property type="entry name" value="Gp16"/>
</dbReference>
<keyword evidence="1" id="KW-1043">Host membrane</keyword>
<dbReference type="GO" id="GO:0044423">
    <property type="term" value="C:virion component"/>
    <property type="evidence" value="ECO:0007669"/>
    <property type="project" value="UniProtKB-UniRule"/>
</dbReference>
<sequence length="1486" mass="162444">MDKYDKNVPSEYDGLFQKAADANGVSYDLLRKVAWTESRFKPTAKSKTGPLGMMQFTKATSKAMGLRVTDGPDDDRLNPELAINAAAKHLAGLVGKFDGDELKAALAYNQGEGRLGSPQLEAYSKGDFSSISEEGRNYMRSLLDVAKSPMAGQLEAFGGITPKGKGIPADVGLAGISHSQKVTQELPESTSFDVKGIEQEAPAKPFAKDFWETHGETLDEYNKRSTFFGFKDATKAVLSNSVAGMAFRAGRLDNGFDVFKDTITPTRWNSHIWTPEELEKIRTEVKNPAYINVVTGGSPENLDDLIKLANENFENDSRAAEAGLGAKLSAGVIGAGVDPLSYVPMVGVTGKGFKLVNKALVVGAESAALNVASEGLRTSVAGGNADYSGAALGGFLFGAGMSAISDAVAAGLKRNKPEVEFDNEFIGPMMRMEARETARNANSTDLSRMNTENMKFEGEHNGIPYEDLPTEKGAVVLHDGSVISASNPTNPKTLKEFSEVDPEKAARGIKLAGFTEIGLKTLGSDDADIRRVAIDLVRSPTGMQSGSSGKFGATASDIHERLHSTDQRTYNDLYKAMSDAMKDPEFSTGGAKMSREETRYTIYRRAALAIERPELQKALTPSERIVMDIIKRHFDTKRELMENPAIFGNTKAVSIFPESRHKGTYVPHVYDRHAKALMIQRYGAEGLQEAIKKSWLASYVSRPEVKARVDEMLVEQLRASQPTGKTAGTTPNKHSSIDTARYQMKLDDAATQASDKVSELKDVLTNAEKRVADRERKLQNSKDRLASHEAKLRELEEKLAAKPNSKTIPVKIESRKQMIETQKSHVRINTERLDYMKGQAARVQDRITKATAEAEAAASAAKWQKTTVDGEGTTAGETISGNAPQSVQEVTMDMVEKYAMDKAYGISHSDKFSNSSVIEENIEGLVGIENNSFLEARNLFDSDISITMPDGQQFAVNDLRDFDMFRIMPAYDRRINGDIAIMGSTGKTTKELKDEILALKAKAEGDGKKTGEVHALMDTVKILTGRARRNQDTVWETSMRAINDLGFFAKNAYMGAQNLTEIAGMFATGNVRALGHGIPILRDTLYKSKPVSAKELKELHASLFGKEVDQLIRPKRADIVQRLREATDTGPAVSNIVGTLKYTTQELAARSPWTKMLNGTTNYLLDAARQGMLGDVISATLTGKTTRWEKEGFLRGASVTPEQMAGIKSLIKEHMVRGEDGKFTVKDKQAFSMDPRAMDLWRLADKVADEAMLRPHKVSLQDSHAFGALGKMVMQFKSFTIKSLNSKFVRTFYDGYKNNRAIDAALTSIISMGLAGGYYAMAAHVKAYGMPKEQRKEYLERALDPKMIAHASLSRSSQLGAPLAMADLVGGILGVESSKMVRSTILPKDTMKERDPNKPYTSREVMGAMGSNLLEQMPSAGFVANVGASLMNAAGVVNSPNKATEQDFMTGLMNSTKELVPNDPLTQQLVLKIYEANGVNLKERRK</sequence>
<comment type="similarity">
    <text evidence="1">Belongs to the transglycosylase Slt family.</text>
</comment>
<accession>A0A481S2Z0</accession>
<dbReference type="Gene3D" id="1.10.530.10">
    <property type="match status" value="1"/>
</dbReference>
<dbReference type="InterPro" id="IPR000189">
    <property type="entry name" value="Transglyc_AS"/>
</dbReference>
<dbReference type="KEGG" id="vg:55011621"/>
<keyword evidence="1" id="KW-0175">Coiled coil</keyword>
<dbReference type="EMBL" id="MK310182">
    <property type="protein sequence ID" value="QBG78754.1"/>
    <property type="molecule type" value="Genomic_DNA"/>
</dbReference>
<dbReference type="GeneID" id="55011621"/>
<feature type="topological domain" description="Periplasmic" evidence="1">
    <location>
        <begin position="1"/>
        <end position="1304"/>
    </location>
</feature>
<feature type="topological domain" description="Cytoplasmic" evidence="1">
    <location>
        <begin position="1326"/>
        <end position="1486"/>
    </location>
</feature>
<keyword evidence="1" id="KW-0456">Lyase</keyword>
<keyword evidence="1" id="KW-0929">Antimicrobial</keyword>
<proteinExistence type="inferred from homology"/>
<evidence type="ECO:0000256" key="1">
    <source>
        <dbReference type="HAMAP-Rule" id="MF_04121"/>
    </source>
</evidence>
<dbReference type="GO" id="GO:0020002">
    <property type="term" value="C:host cell plasma membrane"/>
    <property type="evidence" value="ECO:0007669"/>
    <property type="project" value="UniProtKB-SubCell"/>
</dbReference>
<keyword evidence="1" id="KW-0812">Transmembrane</keyword>
<dbReference type="HAMAP" id="MF_04121">
    <property type="entry name" value="TRANSGLYCOSYLASE_T7"/>
    <property type="match status" value="1"/>
</dbReference>
<feature type="region of interest" description="Transglycosylase SLT-type domain" evidence="1">
    <location>
        <begin position="24"/>
        <end position="111"/>
    </location>
</feature>
<feature type="domain" description="Transglycosylase SLT" evidence="2">
    <location>
        <begin position="15"/>
        <end position="127"/>
    </location>
</feature>
<protein>
    <recommendedName>
        <fullName evidence="1">Peptidoglycan transglycosylase gp16</fullName>
        <ecNumber evidence="1">4.2.2.n1</ecNumber>
    </recommendedName>
    <alternativeName>
        <fullName evidence="1">Internal core protein gp16</fullName>
    </alternativeName>
</protein>
<dbReference type="PANTHER" id="PTHR37423">
    <property type="entry name" value="SOLUBLE LYTIC MUREIN TRANSGLYCOSYLASE-RELATED"/>
    <property type="match status" value="1"/>
</dbReference>
<comment type="domain">
    <text evidence="1">The N-terminus contains the transglycosylase activity. The C-terminus is essential for the viral DNA translocation into the host cytoplasm.</text>
</comment>
<keyword evidence="1" id="KW-0081">Bacteriolytic enzyme</keyword>
<dbReference type="GO" id="GO:0008933">
    <property type="term" value="F:peptidoglycan lytic transglycosylase activity"/>
    <property type="evidence" value="ECO:0007669"/>
    <property type="project" value="UniProtKB-UniRule"/>
</dbReference>
<comment type="catalytic activity">
    <reaction evidence="1">
        <text>Exolytic cleavage of the (1-&gt;4)-beta-glycosidic linkage between N-acetylmuramic acid (MurNAc) and N-acetylglucosamine (GlcNAc) residues in peptidoglycan, from either the reducing or the non-reducing ends of the peptidoglycan chains, with concomitant formation of a 1,6-anhydrobond in the MurNAc residue.</text>
        <dbReference type="EC" id="4.2.2.n1"/>
    </reaction>
</comment>
<feature type="active site" evidence="1">
    <location>
        <position position="37"/>
    </location>
</feature>
<dbReference type="SUPFAM" id="SSF53955">
    <property type="entry name" value="Lysozyme-like"/>
    <property type="match status" value="1"/>
</dbReference>
<dbReference type="PANTHER" id="PTHR37423:SF2">
    <property type="entry name" value="MEMBRANE-BOUND LYTIC MUREIN TRANSGLYCOSYLASE C"/>
    <property type="match status" value="1"/>
</dbReference>
<keyword evidence="1" id="KW-1160">Virus entry into host cell</keyword>
<dbReference type="GO" id="GO:0031640">
    <property type="term" value="P:killing of cells of another organism"/>
    <property type="evidence" value="ECO:0007669"/>
    <property type="project" value="UniProtKB-KW"/>
</dbReference>
<comment type="function">
    <text evidence="1">Component of the cylindrical core that assembles on the inner surface of the capsid during capsid formation and plays a role in viral DNA ejection into the host cell. The inner core is composed of stacked rings of gp14, gp15 and gp16 proteins. Following binding to the host cell surface, the internal core is disassembled and gp16 is ejected along with gp14 and gp15 into the infected cell. Gp16 probably inserts in the host inner membrane and remains associated with gp15. The gp15-gp16 complex binds to both the viral DNA and the host inner membrane, probably escorting the leading end of the genome through the periplasm and controlling the extent of DNA translocated into the host cell. Functions as an exolysin that catalyzes the cleavage of the glycosidic bonds between N-acetylmuramic acid and N-acetylglucosamine residues in peptidoglycans allowing the local digestion of the bacterial peptidoglycan wall.</text>
</comment>
<keyword evidence="1" id="KW-1133">Transmembrane helix</keyword>
<keyword evidence="1" id="KW-1162">Viral penetration into host cytoplasm</keyword>
<dbReference type="RefSeq" id="YP_009820188.1">
    <property type="nucleotide sequence ID" value="NC_048163.1"/>
</dbReference>
<evidence type="ECO:0000313" key="3">
    <source>
        <dbReference type="EMBL" id="QBG78754.1"/>
    </source>
</evidence>
<dbReference type="GO" id="GO:0098994">
    <property type="term" value="P:symbiont entry into host cell via disruption of host cell envelope"/>
    <property type="evidence" value="ECO:0007669"/>
    <property type="project" value="UniProtKB-KW"/>
</dbReference>
<keyword evidence="1" id="KW-1171">Viral genome ejection through host cell envelope</keyword>
<dbReference type="PROSITE" id="PS00922">
    <property type="entry name" value="TRANSGLYCOSYLASE"/>
    <property type="match status" value="1"/>
</dbReference>
<keyword evidence="1" id="KW-1236">Degradation of host peptidoglycans during virus entry</keyword>
<dbReference type="Proteomes" id="UP000293496">
    <property type="component" value="Segment"/>
</dbReference>
<keyword evidence="1" id="KW-1244">Viral short tail ejection system</keyword>
<keyword evidence="1" id="KW-1235">Degradation of host cell envelope components during virus entry</keyword>
<organism evidence="3 4">
    <name type="scientific">Escherichia phage NC-A</name>
    <dbReference type="NCBI Taxonomy" id="2528528"/>
    <lineage>
        <taxon>Viruses</taxon>
        <taxon>Duplodnaviria</taxon>
        <taxon>Heunggongvirae</taxon>
        <taxon>Uroviricota</taxon>
        <taxon>Caudoviricetes</taxon>
        <taxon>Autographivirales</taxon>
        <taxon>Autotranscriptaviridae</taxon>
        <taxon>Studiervirinae</taxon>
        <taxon>Teseptimavirus</taxon>
        <taxon>Teseptimavirus NCA</taxon>
    </lineage>
</organism>
<feature type="coiled-coil region" evidence="1">
    <location>
        <begin position="750"/>
        <end position="798"/>
    </location>
</feature>
<dbReference type="GO" id="GO:0099002">
    <property type="term" value="P:symbiont genome ejection through host cell envelope, short tail mechanism"/>
    <property type="evidence" value="ECO:0007669"/>
    <property type="project" value="UniProtKB-UniRule"/>
</dbReference>
<evidence type="ECO:0000259" key="2">
    <source>
        <dbReference type="Pfam" id="PF01464"/>
    </source>
</evidence>
<dbReference type="InterPro" id="IPR023346">
    <property type="entry name" value="Lysozyme-like_dom_sf"/>
</dbReference>
<dbReference type="EC" id="4.2.2.n1" evidence="1"/>
<dbReference type="GO" id="GO:0000270">
    <property type="term" value="P:peptidoglycan metabolic process"/>
    <property type="evidence" value="ECO:0007669"/>
    <property type="project" value="InterPro"/>
</dbReference>